<sequence length="537" mass="61539">MGVVSKATLIFRTVRYLSFKQLYFNVFYRLKFKVKTRFAFGNQKGYVTPTPLQLKYDAIFVPHTSVSVAGNQATFSILNKDRTFAIDQMDWADETHGKLWNYNLNYFEYLFCPALSHEQCLQLITAYCQSLSVNEGGLEPYPISLRGINWIKYLSLKEVQHETFNRSLYFQYKVLMASLEYHLLANHLLENAFSLLFGSYYFRSDTFYNRAKQLLQEELNEQILADGAHYERSPMYHQIILYRLLDAINLLDANSWKNDNLYGFLQRKAKQMLSFLHQVTLGGTVYPCVKDSAPGVAPTAIHLFSYAKILGLTWNTNNHMKQSGYRWIRHQDLHVLADIGEVSPSYQPGHAHADELSFLLWSGHSPILVDTGISTYEKNQRRQQERSSSSHNCLALDGINSSEVWGGFRVGSRANIKILADTENEVSASHDGFRKQGLLTSRLWKKEKEGLIIYDLHKGNENDLQKAILNLHFHPDIEVVVEGALVRAGGVELHLSGFREISLESFKFATQFNSLVKSKRLSLKPSTKTRIFVKNAS</sequence>
<dbReference type="PANTHER" id="PTHR39210">
    <property type="entry name" value="HEPARIN-SULFATE LYASE"/>
    <property type="match status" value="1"/>
</dbReference>
<keyword evidence="3" id="KW-0574">Periplasm</keyword>
<organism evidence="7 8">
    <name type="scientific">Roseivirga ehrenbergii (strain DSM 102268 / JCM 13514 / KCTC 12282 / NCIMB 14502 / KMM 6017)</name>
    <dbReference type="NCBI Taxonomy" id="279360"/>
    <lineage>
        <taxon>Bacteria</taxon>
        <taxon>Pseudomonadati</taxon>
        <taxon>Bacteroidota</taxon>
        <taxon>Cytophagia</taxon>
        <taxon>Cytophagales</taxon>
        <taxon>Roseivirgaceae</taxon>
        <taxon>Roseivirga</taxon>
    </lineage>
</organism>
<evidence type="ECO:0000259" key="6">
    <source>
        <dbReference type="Pfam" id="PF16889"/>
    </source>
</evidence>
<reference evidence="7" key="1">
    <citation type="submission" date="2016-01" db="EMBL/GenBank/DDBJ databases">
        <title>Genome sequencing of Roseivirga ehrenbergii KMM 6017.</title>
        <authorList>
            <person name="Selvaratnam C."/>
            <person name="Thevarajoo S."/>
            <person name="Goh K.M."/>
            <person name="Ee R."/>
            <person name="Chan K.-G."/>
            <person name="Chong C.S."/>
        </authorList>
    </citation>
    <scope>NUCLEOTIDE SEQUENCE [LARGE SCALE GENOMIC DNA]</scope>
    <source>
        <strain evidence="7">KMM 6017</strain>
    </source>
</reference>
<evidence type="ECO:0000256" key="3">
    <source>
        <dbReference type="ARBA" id="ARBA00022764"/>
    </source>
</evidence>
<evidence type="ECO:0000313" key="7">
    <source>
        <dbReference type="EMBL" id="KYG76246.1"/>
    </source>
</evidence>
<dbReference type="Pfam" id="PF16889">
    <property type="entry name" value="Hepar_II_III_N"/>
    <property type="match status" value="1"/>
</dbReference>
<keyword evidence="2" id="KW-0732">Signal</keyword>
<dbReference type="GO" id="GO:0016829">
    <property type="term" value="F:lyase activity"/>
    <property type="evidence" value="ECO:0007669"/>
    <property type="project" value="UniProtKB-KW"/>
</dbReference>
<dbReference type="GO" id="GO:0042597">
    <property type="term" value="C:periplasmic space"/>
    <property type="evidence" value="ECO:0007669"/>
    <property type="project" value="UniProtKB-SubCell"/>
</dbReference>
<dbReference type="AlphaFoldDB" id="A0A150XC31"/>
<dbReference type="InterPro" id="IPR012480">
    <property type="entry name" value="Hepar_II_III_C"/>
</dbReference>
<dbReference type="Gene3D" id="2.70.98.70">
    <property type="match status" value="1"/>
</dbReference>
<dbReference type="Proteomes" id="UP000075583">
    <property type="component" value="Unassembled WGS sequence"/>
</dbReference>
<accession>A0A150XC31</accession>
<evidence type="ECO:0000256" key="2">
    <source>
        <dbReference type="ARBA" id="ARBA00022729"/>
    </source>
</evidence>
<comment type="caution">
    <text evidence="7">The sequence shown here is derived from an EMBL/GenBank/DDBJ whole genome shotgun (WGS) entry which is preliminary data.</text>
</comment>
<gene>
    <name evidence="7" type="ORF">MB14_03080</name>
</gene>
<comment type="subcellular location">
    <subcellularLocation>
        <location evidence="1">Periplasm</location>
    </subcellularLocation>
</comment>
<keyword evidence="4" id="KW-0456">Lyase</keyword>
<feature type="domain" description="Heparinase II/III-like C-terminal" evidence="5">
    <location>
        <begin position="318"/>
        <end position="524"/>
    </location>
</feature>
<evidence type="ECO:0000256" key="1">
    <source>
        <dbReference type="ARBA" id="ARBA00004418"/>
    </source>
</evidence>
<dbReference type="STRING" id="279360.MB14_03080"/>
<dbReference type="Gene3D" id="1.50.10.100">
    <property type="entry name" value="Chondroitin AC/alginate lyase"/>
    <property type="match status" value="1"/>
</dbReference>
<dbReference type="InterPro" id="IPR031680">
    <property type="entry name" value="Hepar_II_III_N"/>
</dbReference>
<dbReference type="InterPro" id="IPR008929">
    <property type="entry name" value="Chondroitin_lyas"/>
</dbReference>
<dbReference type="PANTHER" id="PTHR39210:SF1">
    <property type="entry name" value="HEPARIN-SULFATE LYASE"/>
    <property type="match status" value="1"/>
</dbReference>
<keyword evidence="8" id="KW-1185">Reference proteome</keyword>
<name>A0A150XC31_ROSEK</name>
<evidence type="ECO:0000256" key="4">
    <source>
        <dbReference type="ARBA" id="ARBA00023239"/>
    </source>
</evidence>
<proteinExistence type="predicted"/>
<dbReference type="SUPFAM" id="SSF48230">
    <property type="entry name" value="Chondroitin AC/alginate lyase"/>
    <property type="match status" value="1"/>
</dbReference>
<protein>
    <submittedName>
        <fullName evidence="7">Uncharacterized protein</fullName>
    </submittedName>
</protein>
<evidence type="ECO:0000313" key="8">
    <source>
        <dbReference type="Proteomes" id="UP000075583"/>
    </source>
</evidence>
<feature type="domain" description="Heparin-sulfate lyase N-terminal" evidence="6">
    <location>
        <begin position="181"/>
        <end position="295"/>
    </location>
</feature>
<dbReference type="Pfam" id="PF07940">
    <property type="entry name" value="Hepar_II_III_C"/>
    <property type="match status" value="1"/>
</dbReference>
<dbReference type="EMBL" id="LQZQ01000023">
    <property type="protein sequence ID" value="KYG76246.1"/>
    <property type="molecule type" value="Genomic_DNA"/>
</dbReference>
<evidence type="ECO:0000259" key="5">
    <source>
        <dbReference type="Pfam" id="PF07940"/>
    </source>
</evidence>